<feature type="region of interest" description="Disordered" evidence="2">
    <location>
        <begin position="129"/>
        <end position="154"/>
    </location>
</feature>
<dbReference type="EMBL" id="QPMM01000018">
    <property type="protein sequence ID" value="RFS18891.1"/>
    <property type="molecule type" value="Genomic_DNA"/>
</dbReference>
<organism evidence="3 4">
    <name type="scientific">Chitinophaga silvatica</name>
    <dbReference type="NCBI Taxonomy" id="2282649"/>
    <lineage>
        <taxon>Bacteria</taxon>
        <taxon>Pseudomonadati</taxon>
        <taxon>Bacteroidota</taxon>
        <taxon>Chitinophagia</taxon>
        <taxon>Chitinophagales</taxon>
        <taxon>Chitinophagaceae</taxon>
        <taxon>Chitinophaga</taxon>
    </lineage>
</organism>
<dbReference type="PANTHER" id="PTHR35024">
    <property type="entry name" value="HYPOTHETICAL CYTOSOLIC PROTEIN"/>
    <property type="match status" value="1"/>
</dbReference>
<evidence type="ECO:0000256" key="1">
    <source>
        <dbReference type="ARBA" id="ARBA00044755"/>
    </source>
</evidence>
<evidence type="ECO:0000313" key="3">
    <source>
        <dbReference type="EMBL" id="RFS18891.1"/>
    </source>
</evidence>
<dbReference type="Proteomes" id="UP000260644">
    <property type="component" value="Unassembled WGS sequence"/>
</dbReference>
<accession>A0A3E1Y2K2</accession>
<dbReference type="AlphaFoldDB" id="A0A3E1Y2K2"/>
<comment type="caution">
    <text evidence="3">The sequence shown here is derived from an EMBL/GenBank/DDBJ whole genome shotgun (WGS) entry which is preliminary data.</text>
</comment>
<proteinExistence type="inferred from homology"/>
<evidence type="ECO:0000256" key="2">
    <source>
        <dbReference type="SAM" id="MobiDB-lite"/>
    </source>
</evidence>
<gene>
    <name evidence="3" type="ORF">DVR12_26290</name>
</gene>
<reference evidence="3 4" key="1">
    <citation type="submission" date="2018-07" db="EMBL/GenBank/DDBJ databases">
        <title>Chitinophaga K2CV101002-2 sp. nov., isolated from a monsoon evergreen broad-leaved forest soil.</title>
        <authorList>
            <person name="Lv Y."/>
        </authorList>
    </citation>
    <scope>NUCLEOTIDE SEQUENCE [LARGE SCALE GENOMIC DNA]</scope>
    <source>
        <strain evidence="3 4">GDMCC 1.1288</strain>
    </source>
</reference>
<name>A0A3E1Y2K2_9BACT</name>
<dbReference type="PANTHER" id="PTHR35024:SF4">
    <property type="entry name" value="POLYMER-FORMING CYTOSKELETAL PROTEIN"/>
    <property type="match status" value="1"/>
</dbReference>
<dbReference type="Pfam" id="PF04519">
    <property type="entry name" value="Bactofilin"/>
    <property type="match status" value="1"/>
</dbReference>
<sequence length="154" mass="16713">MLVIDIRHIFRNLIVPGAFRIPKTVSVNGNIDASVSGRIDGDVKGAVKTTGKLVVGETANIRGDVHAIDLVVHGKVYGDVYASKTAHISNKAQVKGDVNALMLKIEEGAVIGGAIQKNITDMEAHLRKQKEMEAEVPTEELKEAPTEEQQDSWF</sequence>
<comment type="similarity">
    <text evidence="1">Belongs to the bactofilin family.</text>
</comment>
<feature type="compositionally biased region" description="Basic and acidic residues" evidence="2">
    <location>
        <begin position="129"/>
        <end position="145"/>
    </location>
</feature>
<keyword evidence="4" id="KW-1185">Reference proteome</keyword>
<dbReference type="InterPro" id="IPR007607">
    <property type="entry name" value="BacA/B"/>
</dbReference>
<protein>
    <submittedName>
        <fullName evidence="3">Polymer-forming cytoskeletal protein</fullName>
    </submittedName>
</protein>
<evidence type="ECO:0000313" key="4">
    <source>
        <dbReference type="Proteomes" id="UP000260644"/>
    </source>
</evidence>